<dbReference type="AlphaFoldDB" id="A0A928VRB3"/>
<organism evidence="4 5">
    <name type="scientific">Romeriopsis navalis LEGE 11480</name>
    <dbReference type="NCBI Taxonomy" id="2777977"/>
    <lineage>
        <taxon>Bacteria</taxon>
        <taxon>Bacillati</taxon>
        <taxon>Cyanobacteriota</taxon>
        <taxon>Cyanophyceae</taxon>
        <taxon>Leptolyngbyales</taxon>
        <taxon>Leptolyngbyaceae</taxon>
        <taxon>Romeriopsis</taxon>
        <taxon>Romeriopsis navalis</taxon>
    </lineage>
</organism>
<dbReference type="PANTHER" id="PTHR32208:SF56">
    <property type="entry name" value="GALACTOSE OXIDASE-RELATED"/>
    <property type="match status" value="1"/>
</dbReference>
<dbReference type="PANTHER" id="PTHR32208">
    <property type="entry name" value="SECRETED PROTEIN-RELATED"/>
    <property type="match status" value="1"/>
</dbReference>
<name>A0A928VRB3_9CYAN</name>
<dbReference type="InterPro" id="IPR009880">
    <property type="entry name" value="Glyoxal_oxidase_N"/>
</dbReference>
<gene>
    <name evidence="4" type="ORF">IQ266_21660</name>
</gene>
<dbReference type="InterPro" id="IPR014756">
    <property type="entry name" value="Ig_E-set"/>
</dbReference>
<dbReference type="SUPFAM" id="SSF81296">
    <property type="entry name" value="E set domains"/>
    <property type="match status" value="1"/>
</dbReference>
<accession>A0A928VRB3</accession>
<dbReference type="RefSeq" id="WP_264327168.1">
    <property type="nucleotide sequence ID" value="NZ_JADEXQ010000101.1"/>
</dbReference>
<dbReference type="InterPro" id="IPR006558">
    <property type="entry name" value="LamG-like"/>
</dbReference>
<dbReference type="Gene3D" id="2.60.60.40">
    <property type="match status" value="2"/>
</dbReference>
<evidence type="ECO:0000313" key="5">
    <source>
        <dbReference type="Proteomes" id="UP000625316"/>
    </source>
</evidence>
<dbReference type="InterPro" id="IPR015202">
    <property type="entry name" value="GO-like_E_set"/>
</dbReference>
<keyword evidence="1" id="KW-0732">Signal</keyword>
<dbReference type="SUPFAM" id="SSF49899">
    <property type="entry name" value="Concanavalin A-like lectins/glucanases"/>
    <property type="match status" value="1"/>
</dbReference>
<dbReference type="InterPro" id="IPR013320">
    <property type="entry name" value="ConA-like_dom_sf"/>
</dbReference>
<evidence type="ECO:0000256" key="1">
    <source>
        <dbReference type="ARBA" id="ARBA00022729"/>
    </source>
</evidence>
<dbReference type="SMART" id="SM00612">
    <property type="entry name" value="Kelch"/>
    <property type="match status" value="2"/>
</dbReference>
<dbReference type="InterPro" id="IPR025592">
    <property type="entry name" value="DUF4347"/>
</dbReference>
<dbReference type="SUPFAM" id="SSF50965">
    <property type="entry name" value="Galactose oxidase, central domain"/>
    <property type="match status" value="1"/>
</dbReference>
<keyword evidence="2" id="KW-1015">Disulfide bond</keyword>
<dbReference type="InterPro" id="IPR011043">
    <property type="entry name" value="Gal_Oxase/kelch_b-propeller"/>
</dbReference>
<dbReference type="CDD" id="cd02851">
    <property type="entry name" value="E_set_GO_C"/>
    <property type="match status" value="1"/>
</dbReference>
<proteinExistence type="predicted"/>
<feature type="non-terminal residue" evidence="4">
    <location>
        <position position="1"/>
    </location>
</feature>
<dbReference type="Pfam" id="PF13385">
    <property type="entry name" value="Laminin_G_3"/>
    <property type="match status" value="1"/>
</dbReference>
<dbReference type="EMBL" id="JADEXQ010000101">
    <property type="protein sequence ID" value="MBE9032348.1"/>
    <property type="molecule type" value="Genomic_DNA"/>
</dbReference>
<protein>
    <submittedName>
        <fullName evidence="4">DUF4347 domain-containing protein</fullName>
    </submittedName>
</protein>
<dbReference type="Pfam" id="PF16841">
    <property type="entry name" value="CBM60"/>
    <property type="match status" value="2"/>
</dbReference>
<dbReference type="Gene3D" id="2.130.10.80">
    <property type="entry name" value="Galactose oxidase/kelch, beta-propeller"/>
    <property type="match status" value="1"/>
</dbReference>
<evidence type="ECO:0000313" key="4">
    <source>
        <dbReference type="EMBL" id="MBE9032348.1"/>
    </source>
</evidence>
<evidence type="ECO:0000256" key="2">
    <source>
        <dbReference type="ARBA" id="ARBA00023157"/>
    </source>
</evidence>
<feature type="domain" description="LamG-like jellyroll fold" evidence="3">
    <location>
        <begin position="516"/>
        <end position="648"/>
    </location>
</feature>
<dbReference type="Gene3D" id="2.60.120.200">
    <property type="match status" value="1"/>
</dbReference>
<comment type="caution">
    <text evidence="4">The sequence shown here is derived from an EMBL/GenBank/DDBJ whole genome shotgun (WGS) entry which is preliminary data.</text>
</comment>
<dbReference type="SMART" id="SM00560">
    <property type="entry name" value="LamGL"/>
    <property type="match status" value="1"/>
</dbReference>
<dbReference type="Proteomes" id="UP000625316">
    <property type="component" value="Unassembled WGS sequence"/>
</dbReference>
<dbReference type="InterPro" id="IPR013783">
    <property type="entry name" value="Ig-like_fold"/>
</dbReference>
<dbReference type="InterPro" id="IPR037293">
    <property type="entry name" value="Gal_Oxidase_central_sf"/>
</dbReference>
<sequence>LTPYSPPSSAPSQLIFIDAQIDAIDTLTRDLDRDHTQVFILDATRDGLSQISQTLSQFAAIDSLHILSHGSAGTLQLGSNTVNNQTLQTQASQLSNWRNHLTDTADILFYGCDVGSGDSGNSFITTFSQLTGADIAASSDRTGHASLGGDWDLEKTTGTIDTAIPFNPAVQQAYNAILPITIYAAGSTNAEQMQLQINGTTVQTWNNISGNVDTNTFQAYTYNGNNIDPNSVRVAFTNDLFDPANGIDRNLVVDRVIIDGTTYQTEDPSVFSTGTWKPADGITPGFRESEVLHANGYFQFAANTPNNGDIIEIRARGDEGTEQFILEIAGNTVASFTTSTSDQTFTYQASGSVTADQVRISFVNDQYDPTNGIDSNLTVDFVTIAGTVFQTEDPSVFSTGTWKPTDGITPGFRESEILHANGYFQFDTLEPAPDLSQGLVGHWQFNETSHTTAVSDASGNNNNGTNVNIAPGITSYSGPINSAPIFDDFNPRSWNFDGVNDHVRIDSSPELDLSDGTFSQSVWIRPTITDNNYHGILGYQNGAGSNNRAPSLWVKDQTKIHAGFGDGTNWNNFITGDVLQLNEWNHVVSRFDGTDYTIHVDGQQVFSSDAFAGRKPTSVSRIDIGRVDNYFKGQIDEVRIYDRALNNNEIKSLYIEQPTAAQVGSWSTPINFPNIPVAAAVLPNGKVVTWSSWDRFTFGGGNSPKQSYTSIWDPNTGEVSEVLVTNTAHDMFCPGIAMLPDGRLLVNGGGEFVRSTSIYDFETGQWSDGPDMNSRRWYNSTLTLGDGQVFTIGGNRSTSGTRLNTGPAEILDLSGNWKFLNNALIDPIGTSGDRGAEHPQIFLAPNGKVFAAGPSSTMYWYDTTGNGAVTAAGPRGDSPYSQVGAAVMYDTGKILTTGGSNRYGSGGTVYNTAYAIDINNANNVTVTKQNNMAYARDYQTGVVLPNGQVMIIGGEQGNRAFNDSRAVYRPEVWNPATGAWSLLDNHEIPRTYHSVALLLPDGRVMAGGGGLRGAGSPVNHPDVEVFTPAYLYNADGTLADRPIIGSSPNSVSYNQTFSIQMNSSEPITKFNLVRMSAVTHGVNTDQRFLSVNAINQGNNTYSLQAPQNGNIAPPGHYMLFALNSKGVPSVAKTIQIV</sequence>
<keyword evidence="5" id="KW-1185">Reference proteome</keyword>
<dbReference type="Gene3D" id="2.60.40.10">
    <property type="entry name" value="Immunoglobulins"/>
    <property type="match status" value="1"/>
</dbReference>
<dbReference type="InterPro" id="IPR031768">
    <property type="entry name" value="CBM60_xylan-bd"/>
</dbReference>
<dbReference type="Pfam" id="PF07250">
    <property type="entry name" value="Glyoxal_oxid_N"/>
    <property type="match status" value="1"/>
</dbReference>
<dbReference type="Pfam" id="PF09118">
    <property type="entry name" value="GO-like_E_set"/>
    <property type="match status" value="1"/>
</dbReference>
<dbReference type="Pfam" id="PF14252">
    <property type="entry name" value="DUF4347"/>
    <property type="match status" value="1"/>
</dbReference>
<dbReference type="InterPro" id="IPR006652">
    <property type="entry name" value="Kelch_1"/>
</dbReference>
<reference evidence="4" key="1">
    <citation type="submission" date="2020-10" db="EMBL/GenBank/DDBJ databases">
        <authorList>
            <person name="Castelo-Branco R."/>
            <person name="Eusebio N."/>
            <person name="Adriana R."/>
            <person name="Vieira A."/>
            <person name="Brugerolle De Fraissinette N."/>
            <person name="Rezende De Castro R."/>
            <person name="Schneider M.P."/>
            <person name="Vasconcelos V."/>
            <person name="Leao P.N."/>
        </authorList>
    </citation>
    <scope>NUCLEOTIDE SEQUENCE</scope>
    <source>
        <strain evidence="4">LEGE 11480</strain>
    </source>
</reference>
<evidence type="ECO:0000259" key="3">
    <source>
        <dbReference type="SMART" id="SM00560"/>
    </source>
</evidence>